<dbReference type="SMART" id="SM00487">
    <property type="entry name" value="DEXDc"/>
    <property type="match status" value="1"/>
</dbReference>
<organism evidence="3">
    <name type="scientific">viral metagenome</name>
    <dbReference type="NCBI Taxonomy" id="1070528"/>
    <lineage>
        <taxon>unclassified sequences</taxon>
        <taxon>metagenomes</taxon>
        <taxon>organismal metagenomes</taxon>
    </lineage>
</organism>
<dbReference type="InterPro" id="IPR001650">
    <property type="entry name" value="Helicase_C-like"/>
</dbReference>
<feature type="domain" description="Helicase C-terminal" evidence="2">
    <location>
        <begin position="567"/>
        <end position="657"/>
    </location>
</feature>
<evidence type="ECO:0000313" key="3">
    <source>
        <dbReference type="EMBL" id="QHS85141.1"/>
    </source>
</evidence>
<dbReference type="EMBL" id="MN739040">
    <property type="protein sequence ID" value="QHS85141.1"/>
    <property type="molecule type" value="Genomic_DNA"/>
</dbReference>
<evidence type="ECO:0000259" key="1">
    <source>
        <dbReference type="SMART" id="SM00487"/>
    </source>
</evidence>
<accession>A0A6C0B050</accession>
<dbReference type="Pfam" id="PF00271">
    <property type="entry name" value="Helicase_C"/>
    <property type="match status" value="1"/>
</dbReference>
<sequence length="1028" mass="117853">MSSCDKYNQYATDVLDPEGNLITIKCFDGDTIYREQKTFSVNSYKNYNSTGYYSWIDKNFKSYSFPSEDFADPEKSFNEICNGVGYSLKQQQKFAGRIFNTNTDINSMLVYHGLGSGKTQTSIVIGEAFKDRTVKGKPISGRSDSHVFIVVPAALEKQYYAEIIGKIEAGTIKAASGQIVIEGERQYYGSELVRKQLLKYNELISELQAQKLKLMNEGGNPFVINDIQSKIDDYVGKTKRIIEDQESKVTTVYEIFSHETFLNRLFKIDPNGKFVPQFRDPQGGRLDALRNKNGLLIIDEIQNLVSATGTNYRRLLYALVYYASPSYRTVFLTGTPIYDKPYEFGLLMNLLRTRIPFPDGRDAFNDVFLENETSFINQEYFKKMCSGYISYFKGGNPIAYPYKKTTIMYHQQSGFQYDQYCDALEDEVKKDLPSSRDDDYFVSVTKEDNKTSSGVFNSSNQIANIAFPEYRGTKHMKTVLDGSIAQFKVDISAKLNDLLKRNTGFVIGEIDSLTEQMLDFINYFSIKFSKVAEMIIKSRGPIFVFSNYVTYGVNAMATIMNYLGYTDLHSKEVPGLRGKYFVWNGEANSKHPLHVEEAYKLFNSPENVDGAKLKIMFGTQTVMEGVDFKNIDQIHILDPWWNDSRLQQIMARGIRLCSHKMLPPERRIVNVFIHLAGMGSYEKIFEVFVKDSKGTPRKIITDMQVVNKGARPEDILIRESYVTKPDKEGNVEIKGSDKTFALSQVVITEGASVGDILHKDILVSGDRALIKAFGGYNHKNLASISVQQYMYNRSQAKLYVNRQFEKAVKEVAFDCTINKNGNLVRLDELYIPNKYYDGLWDLYYENYTTGERFVRLGVSSKYPEKYKKRFNNDIQPNLFLLEDILENTALNSGKYTFQSKTQTIKTNDSLILPENINCQITDYTFRFPKKLVDLTINKQMLPLLVKMMDRDRPLLFSILLGIINKTGPLQFADPNLSKNLRDFLLKKSQKRKKIIDELKESGFENNTDWDSLGIKELENAWKFLIKEN</sequence>
<dbReference type="CDD" id="cd18785">
    <property type="entry name" value="SF2_C"/>
    <property type="match status" value="1"/>
</dbReference>
<proteinExistence type="predicted"/>
<dbReference type="SMART" id="SM00490">
    <property type="entry name" value="HELICc"/>
    <property type="match status" value="1"/>
</dbReference>
<evidence type="ECO:0000259" key="2">
    <source>
        <dbReference type="SMART" id="SM00490"/>
    </source>
</evidence>
<name>A0A6C0B050_9ZZZZ</name>
<protein>
    <recommendedName>
        <fullName evidence="4">Helicase ATP-binding domain-containing protein</fullName>
    </recommendedName>
</protein>
<dbReference type="AlphaFoldDB" id="A0A6C0B050"/>
<reference evidence="3" key="1">
    <citation type="journal article" date="2020" name="Nature">
        <title>Giant virus diversity and host interactions through global metagenomics.</title>
        <authorList>
            <person name="Schulz F."/>
            <person name="Roux S."/>
            <person name="Paez-Espino D."/>
            <person name="Jungbluth S."/>
            <person name="Walsh D.A."/>
            <person name="Denef V.J."/>
            <person name="McMahon K.D."/>
            <person name="Konstantinidis K.T."/>
            <person name="Eloe-Fadrosh E.A."/>
            <person name="Kyrpides N.C."/>
            <person name="Woyke T."/>
        </authorList>
    </citation>
    <scope>NUCLEOTIDE SEQUENCE</scope>
    <source>
        <strain evidence="3">GVMAG-M-3300009182-67</strain>
    </source>
</reference>
<feature type="domain" description="Helicase ATP-binding" evidence="1">
    <location>
        <begin position="65"/>
        <end position="364"/>
    </location>
</feature>
<dbReference type="SUPFAM" id="SSF52540">
    <property type="entry name" value="P-loop containing nucleoside triphosphate hydrolases"/>
    <property type="match status" value="1"/>
</dbReference>
<dbReference type="InterPro" id="IPR014001">
    <property type="entry name" value="Helicase_ATP-bd"/>
</dbReference>
<dbReference type="InterPro" id="IPR027417">
    <property type="entry name" value="P-loop_NTPase"/>
</dbReference>
<dbReference type="Gene3D" id="3.40.50.300">
    <property type="entry name" value="P-loop containing nucleotide triphosphate hydrolases"/>
    <property type="match status" value="2"/>
</dbReference>
<evidence type="ECO:0008006" key="4">
    <source>
        <dbReference type="Google" id="ProtNLM"/>
    </source>
</evidence>